<comment type="caution">
    <text evidence="1">The sequence shown here is derived from an EMBL/GenBank/DDBJ whole genome shotgun (WGS) entry which is preliminary data.</text>
</comment>
<evidence type="ECO:0000313" key="2">
    <source>
        <dbReference type="Proteomes" id="UP000799777"/>
    </source>
</evidence>
<organism evidence="1 2">
    <name type="scientific">Setomelanomma holmii</name>
    <dbReference type="NCBI Taxonomy" id="210430"/>
    <lineage>
        <taxon>Eukaryota</taxon>
        <taxon>Fungi</taxon>
        <taxon>Dikarya</taxon>
        <taxon>Ascomycota</taxon>
        <taxon>Pezizomycotina</taxon>
        <taxon>Dothideomycetes</taxon>
        <taxon>Pleosporomycetidae</taxon>
        <taxon>Pleosporales</taxon>
        <taxon>Pleosporineae</taxon>
        <taxon>Phaeosphaeriaceae</taxon>
        <taxon>Setomelanomma</taxon>
    </lineage>
</organism>
<proteinExistence type="predicted"/>
<dbReference type="EMBL" id="ML978222">
    <property type="protein sequence ID" value="KAF2027766.1"/>
    <property type="molecule type" value="Genomic_DNA"/>
</dbReference>
<keyword evidence="2" id="KW-1185">Reference proteome</keyword>
<reference evidence="1" key="1">
    <citation type="journal article" date="2020" name="Stud. Mycol.">
        <title>101 Dothideomycetes genomes: a test case for predicting lifestyles and emergence of pathogens.</title>
        <authorList>
            <person name="Haridas S."/>
            <person name="Albert R."/>
            <person name="Binder M."/>
            <person name="Bloem J."/>
            <person name="Labutti K."/>
            <person name="Salamov A."/>
            <person name="Andreopoulos B."/>
            <person name="Baker S."/>
            <person name="Barry K."/>
            <person name="Bills G."/>
            <person name="Bluhm B."/>
            <person name="Cannon C."/>
            <person name="Castanera R."/>
            <person name="Culley D."/>
            <person name="Daum C."/>
            <person name="Ezra D."/>
            <person name="Gonzalez J."/>
            <person name="Henrissat B."/>
            <person name="Kuo A."/>
            <person name="Liang C."/>
            <person name="Lipzen A."/>
            <person name="Lutzoni F."/>
            <person name="Magnuson J."/>
            <person name="Mondo S."/>
            <person name="Nolan M."/>
            <person name="Ohm R."/>
            <person name="Pangilinan J."/>
            <person name="Park H.-J."/>
            <person name="Ramirez L."/>
            <person name="Alfaro M."/>
            <person name="Sun H."/>
            <person name="Tritt A."/>
            <person name="Yoshinaga Y."/>
            <person name="Zwiers L.-H."/>
            <person name="Turgeon B."/>
            <person name="Goodwin S."/>
            <person name="Spatafora J."/>
            <person name="Crous P."/>
            <person name="Grigoriev I."/>
        </authorList>
    </citation>
    <scope>NUCLEOTIDE SEQUENCE</scope>
    <source>
        <strain evidence="1">CBS 110217</strain>
    </source>
</reference>
<name>A0A9P4LIB0_9PLEO</name>
<sequence>MCQGKLNICAMPRCSNSVPGGLFDVQICLHGLIIGRCPECQTTIIQRMKTAGLICTICQSATKGEDADKMKEKAKEERDKRKAEKFLKEKGIMKNRLINNLLRPALPRRRHGMASTGGTAIGRTMGVPQAKTVHMKRVQTTSKPVTKAMPIKATTMVRQASREDVD</sequence>
<evidence type="ECO:0000313" key="1">
    <source>
        <dbReference type="EMBL" id="KAF2027766.1"/>
    </source>
</evidence>
<accession>A0A9P4LIB0</accession>
<dbReference type="Proteomes" id="UP000799777">
    <property type="component" value="Unassembled WGS sequence"/>
</dbReference>
<dbReference type="AlphaFoldDB" id="A0A9P4LIB0"/>
<gene>
    <name evidence="1" type="ORF">EK21DRAFT_91276</name>
</gene>
<protein>
    <submittedName>
        <fullName evidence="1">Uncharacterized protein</fullName>
    </submittedName>
</protein>